<reference evidence="3" key="1">
    <citation type="submission" date="2016-11" db="EMBL/GenBank/DDBJ databases">
        <authorList>
            <person name="Varghese N."/>
            <person name="Submissions S."/>
        </authorList>
    </citation>
    <scope>NUCLEOTIDE SEQUENCE [LARGE SCALE GENOMIC DNA]</scope>
    <source>
        <strain evidence="3">DSM 22638</strain>
    </source>
</reference>
<dbReference type="PANTHER" id="PTHR39217:SF1">
    <property type="entry name" value="GLUTATHIONE SYNTHETASE"/>
    <property type="match status" value="1"/>
</dbReference>
<evidence type="ECO:0000313" key="2">
    <source>
        <dbReference type="EMBL" id="SHG27897.1"/>
    </source>
</evidence>
<protein>
    <submittedName>
        <fullName evidence="2">Glutathione synthetase, ATP-grasp domain</fullName>
    </submittedName>
</protein>
<evidence type="ECO:0000313" key="3">
    <source>
        <dbReference type="Proteomes" id="UP000184532"/>
    </source>
</evidence>
<dbReference type="InterPro" id="IPR053191">
    <property type="entry name" value="DcsG_Biosynth_Enzyme"/>
</dbReference>
<dbReference type="Pfam" id="PF08443">
    <property type="entry name" value="RimK"/>
    <property type="match status" value="1"/>
</dbReference>
<dbReference type="Proteomes" id="UP000184532">
    <property type="component" value="Unassembled WGS sequence"/>
</dbReference>
<dbReference type="PANTHER" id="PTHR39217">
    <property type="match status" value="1"/>
</dbReference>
<evidence type="ECO:0000259" key="1">
    <source>
        <dbReference type="Pfam" id="PF08443"/>
    </source>
</evidence>
<dbReference type="OrthoDB" id="3373978at2"/>
<dbReference type="InterPro" id="IPR013651">
    <property type="entry name" value="ATP-grasp_RimK-type"/>
</dbReference>
<dbReference type="SUPFAM" id="SSF56059">
    <property type="entry name" value="Glutathione synthetase ATP-binding domain-like"/>
    <property type="match status" value="1"/>
</dbReference>
<dbReference type="RefSeq" id="WP_073176509.1">
    <property type="nucleotide sequence ID" value="NZ_FQWL01000001.1"/>
</dbReference>
<dbReference type="EMBL" id="FQWL01000001">
    <property type="protein sequence ID" value="SHG27897.1"/>
    <property type="molecule type" value="Genomic_DNA"/>
</dbReference>
<dbReference type="Gene3D" id="3.30.470.20">
    <property type="entry name" value="ATP-grasp fold, B domain"/>
    <property type="match status" value="1"/>
</dbReference>
<proteinExistence type="predicted"/>
<accession>A0A1M5II08</accession>
<sequence>MAFDVVILSAPGYLCAKEGNPLLTNVVLEDQLVMDALTEKGLKVTRKSWDETNFDWSSTKFALFRSTWDYIHRAEEFSLWLEKVSQKTQLINSKELISWNFDKHYLQELSSLGISIPKTIFIEKDSKITLEEIYFDAIKNHGFAYNTLVLKPCVSGGARHTYKIEVKDIPSFEKTFQELIVGEAMMVQEFQQNIIDKGEISMMVFNGEFTHAVLKVAKQGDFRVQDDFGGTVKEYLPSHEEIQFAEKTVNAAPEMPMYARVDIFQDNSGNLALAELEIFEPELWFRLNPNAAKVLGKHIFERYFT</sequence>
<keyword evidence="3" id="KW-1185">Reference proteome</keyword>
<feature type="domain" description="ATP-grasp fold RimK-type" evidence="1">
    <location>
        <begin position="177"/>
        <end position="272"/>
    </location>
</feature>
<organism evidence="2 3">
    <name type="scientific">Flagellimonas flava</name>
    <dbReference type="NCBI Taxonomy" id="570519"/>
    <lineage>
        <taxon>Bacteria</taxon>
        <taxon>Pseudomonadati</taxon>
        <taxon>Bacteroidota</taxon>
        <taxon>Flavobacteriia</taxon>
        <taxon>Flavobacteriales</taxon>
        <taxon>Flavobacteriaceae</taxon>
        <taxon>Flagellimonas</taxon>
    </lineage>
</organism>
<dbReference type="STRING" id="570519.SAMN04488116_0720"/>
<gene>
    <name evidence="2" type="ORF">SAMN04488116_0720</name>
</gene>
<dbReference type="AlphaFoldDB" id="A0A1M5II08"/>
<name>A0A1M5II08_9FLAO</name>